<dbReference type="PATRIC" id="fig|483937.3.peg.1558"/>
<protein>
    <recommendedName>
        <fullName evidence="4">ABC3 transporter permease protein domain-containing protein</fullName>
    </recommendedName>
</protein>
<keyword evidence="1" id="KW-0472">Membrane</keyword>
<organism evidence="2 3">
    <name type="scientific">Paenibacillus riograndensis</name>
    <dbReference type="NCBI Taxonomy" id="483937"/>
    <lineage>
        <taxon>Bacteria</taxon>
        <taxon>Bacillati</taxon>
        <taxon>Bacillota</taxon>
        <taxon>Bacilli</taxon>
        <taxon>Bacillales</taxon>
        <taxon>Paenibacillaceae</taxon>
        <taxon>Paenibacillus</taxon>
        <taxon>Paenibacillus sonchi group</taxon>
    </lineage>
</organism>
<accession>A0A132TXQ9</accession>
<dbReference type="Proteomes" id="UP000070475">
    <property type="component" value="Unassembled WGS sequence"/>
</dbReference>
<evidence type="ECO:0000313" key="2">
    <source>
        <dbReference type="EMBL" id="KWX76131.1"/>
    </source>
</evidence>
<dbReference type="EMBL" id="LIRB01000132">
    <property type="protein sequence ID" value="KWX76131.1"/>
    <property type="molecule type" value="Genomic_DNA"/>
</dbReference>
<name>A0A132TXQ9_9BACL</name>
<evidence type="ECO:0000256" key="1">
    <source>
        <dbReference type="SAM" id="Phobius"/>
    </source>
</evidence>
<evidence type="ECO:0008006" key="4">
    <source>
        <dbReference type="Google" id="ProtNLM"/>
    </source>
</evidence>
<gene>
    <name evidence="2" type="ORF">AMQ84_15645</name>
</gene>
<dbReference type="AlphaFoldDB" id="A0A132TXQ9"/>
<feature type="transmembrane region" description="Helical" evidence="1">
    <location>
        <begin position="63"/>
        <end position="84"/>
    </location>
</feature>
<proteinExistence type="predicted"/>
<dbReference type="RefSeq" id="WP_060861121.1">
    <property type="nucleotide sequence ID" value="NZ_LIRB01000132.1"/>
</dbReference>
<dbReference type="OrthoDB" id="2625716at2"/>
<reference evidence="2 3" key="1">
    <citation type="submission" date="2015-08" db="EMBL/GenBank/DDBJ databases">
        <title>Genomes of Paenibacillus riograndensis.</title>
        <authorList>
            <person name="Sant'Anna F.H."/>
            <person name="Souza R."/>
            <person name="Ambrosini A."/>
            <person name="Bach E."/>
            <person name="Fernandes G."/>
            <person name="Balsanelli E."/>
            <person name="Baura V.A."/>
            <person name="Pedrosa F.O."/>
            <person name="Souza E.M."/>
            <person name="Passaglia L."/>
        </authorList>
    </citation>
    <scope>NUCLEOTIDE SEQUENCE [LARGE SCALE GENOMIC DNA]</scope>
    <source>
        <strain evidence="2 3">CAS34</strain>
    </source>
</reference>
<sequence>MNVGRTLLRTMEFSQQLDLLHKHITHSELSVQKSDSFDKQCMLLEQYLGENTFQTTYKKMNRVNILSGLFALPVLLIVAAAFIYGRYIDRDYDVFGFFMNHPVLYLVPAALIVVTLVLAVFHSVLRRKLYGRIYPELTRKLQMNASSGVSLSGR</sequence>
<dbReference type="InterPro" id="IPR046079">
    <property type="entry name" value="DUF6097"/>
</dbReference>
<feature type="transmembrane region" description="Helical" evidence="1">
    <location>
        <begin position="104"/>
        <end position="125"/>
    </location>
</feature>
<keyword evidence="1" id="KW-0812">Transmembrane</keyword>
<comment type="caution">
    <text evidence="2">The sequence shown here is derived from an EMBL/GenBank/DDBJ whole genome shotgun (WGS) entry which is preliminary data.</text>
</comment>
<evidence type="ECO:0000313" key="3">
    <source>
        <dbReference type="Proteomes" id="UP000070475"/>
    </source>
</evidence>
<keyword evidence="3" id="KW-1185">Reference proteome</keyword>
<dbReference type="Pfam" id="PF19592">
    <property type="entry name" value="DUF6097"/>
    <property type="match status" value="1"/>
</dbReference>
<keyword evidence="1" id="KW-1133">Transmembrane helix</keyword>